<evidence type="ECO:0000313" key="4">
    <source>
        <dbReference type="Proteomes" id="UP000320300"/>
    </source>
</evidence>
<dbReference type="Proteomes" id="UP000320300">
    <property type="component" value="Unassembled WGS sequence"/>
</dbReference>
<keyword evidence="1" id="KW-0732">Signal</keyword>
<dbReference type="RefSeq" id="WP_142530150.1">
    <property type="nucleotide sequence ID" value="NZ_CBCSJO010000001.1"/>
</dbReference>
<organism evidence="3 4">
    <name type="scientific">Pedobacter westerhofensis</name>
    <dbReference type="NCBI Taxonomy" id="425512"/>
    <lineage>
        <taxon>Bacteria</taxon>
        <taxon>Pseudomonadati</taxon>
        <taxon>Bacteroidota</taxon>
        <taxon>Sphingobacteriia</taxon>
        <taxon>Sphingobacteriales</taxon>
        <taxon>Sphingobacteriaceae</taxon>
        <taxon>Pedobacter</taxon>
    </lineage>
</organism>
<dbReference type="OrthoDB" id="759627at2"/>
<sequence>MKTLFNNGLKSLAIILLVSVFALNVSAATATVDMGHAPKEIKKIIVNGNTKVILVQSAKEFITMDSLDLKNVSVTQLGNALTISSSQSNPVTVTVYVKNPYRIDASGTSEVKTLGKFNLVNLQVILKDDATARVKASTESIYTVVNDRANLQLIGETGKHVYETADVAKMDTAKLAATESENARILKVAVALNAK</sequence>
<accession>A0A521FDL4</accession>
<dbReference type="InterPro" id="IPR021255">
    <property type="entry name" value="DUF2807"/>
</dbReference>
<feature type="signal peptide" evidence="1">
    <location>
        <begin position="1"/>
        <end position="27"/>
    </location>
</feature>
<name>A0A521FDL4_9SPHI</name>
<gene>
    <name evidence="3" type="ORF">SAMN06265348_111181</name>
</gene>
<proteinExistence type="predicted"/>
<reference evidence="3 4" key="1">
    <citation type="submission" date="2017-05" db="EMBL/GenBank/DDBJ databases">
        <authorList>
            <person name="Varghese N."/>
            <person name="Submissions S."/>
        </authorList>
    </citation>
    <scope>NUCLEOTIDE SEQUENCE [LARGE SCALE GENOMIC DNA]</scope>
    <source>
        <strain evidence="3 4">DSM 19036</strain>
    </source>
</reference>
<evidence type="ECO:0000259" key="2">
    <source>
        <dbReference type="Pfam" id="PF10988"/>
    </source>
</evidence>
<dbReference type="AlphaFoldDB" id="A0A521FDL4"/>
<feature type="chain" id="PRO_5021754612" description="Putative auto-transporter adhesin head GIN domain-containing protein" evidence="1">
    <location>
        <begin position="28"/>
        <end position="195"/>
    </location>
</feature>
<dbReference type="Gene3D" id="2.160.20.120">
    <property type="match status" value="1"/>
</dbReference>
<protein>
    <recommendedName>
        <fullName evidence="2">Putative auto-transporter adhesin head GIN domain-containing protein</fullName>
    </recommendedName>
</protein>
<evidence type="ECO:0000256" key="1">
    <source>
        <dbReference type="SAM" id="SignalP"/>
    </source>
</evidence>
<dbReference type="Pfam" id="PF10988">
    <property type="entry name" value="DUF2807"/>
    <property type="match status" value="1"/>
</dbReference>
<keyword evidence="4" id="KW-1185">Reference proteome</keyword>
<dbReference type="EMBL" id="FXTN01000011">
    <property type="protein sequence ID" value="SMO94292.1"/>
    <property type="molecule type" value="Genomic_DNA"/>
</dbReference>
<feature type="domain" description="Putative auto-transporter adhesin head GIN" evidence="2">
    <location>
        <begin position="42"/>
        <end position="180"/>
    </location>
</feature>
<evidence type="ECO:0000313" key="3">
    <source>
        <dbReference type="EMBL" id="SMO94292.1"/>
    </source>
</evidence>